<dbReference type="EMBL" id="VSSQ01123831">
    <property type="protein sequence ID" value="MPN55030.1"/>
    <property type="molecule type" value="Genomic_DNA"/>
</dbReference>
<dbReference type="Gene3D" id="2.40.170.20">
    <property type="entry name" value="TonB-dependent receptor, beta-barrel domain"/>
    <property type="match status" value="1"/>
</dbReference>
<evidence type="ECO:0000256" key="4">
    <source>
        <dbReference type="ARBA" id="ARBA00023136"/>
    </source>
</evidence>
<keyword evidence="2" id="KW-0813">Transport</keyword>
<dbReference type="SUPFAM" id="SSF56935">
    <property type="entry name" value="Porins"/>
    <property type="match status" value="1"/>
</dbReference>
<keyword evidence="3" id="KW-0812">Transmembrane</keyword>
<dbReference type="GO" id="GO:0009279">
    <property type="term" value="C:cell outer membrane"/>
    <property type="evidence" value="ECO:0007669"/>
    <property type="project" value="UniProtKB-SubCell"/>
</dbReference>
<dbReference type="InterPro" id="IPR039426">
    <property type="entry name" value="TonB-dep_rcpt-like"/>
</dbReference>
<dbReference type="PROSITE" id="PS52016">
    <property type="entry name" value="TONB_DEPENDENT_REC_3"/>
    <property type="match status" value="1"/>
</dbReference>
<accession>A0A645IVX6</accession>
<sequence length="81" mass="9073">MIGGWNVGAEVNAASRRYDSASNNVMLGGYTLFNLYTSTHIGRDFTLLARINNVADKQYEFARNYATAGRTFYVGLKWSPQ</sequence>
<dbReference type="InterPro" id="IPR036942">
    <property type="entry name" value="Beta-barrel_TonB_sf"/>
</dbReference>
<comment type="caution">
    <text evidence="6">The sequence shown here is derived from an EMBL/GenBank/DDBJ whole genome shotgun (WGS) entry which is preliminary data.</text>
</comment>
<evidence type="ECO:0000256" key="2">
    <source>
        <dbReference type="ARBA" id="ARBA00022448"/>
    </source>
</evidence>
<protein>
    <submittedName>
        <fullName evidence="6">Vitamin B12 transporter BtuB</fullName>
    </submittedName>
</protein>
<evidence type="ECO:0000256" key="5">
    <source>
        <dbReference type="ARBA" id="ARBA00023237"/>
    </source>
</evidence>
<organism evidence="6">
    <name type="scientific">bioreactor metagenome</name>
    <dbReference type="NCBI Taxonomy" id="1076179"/>
    <lineage>
        <taxon>unclassified sequences</taxon>
        <taxon>metagenomes</taxon>
        <taxon>ecological metagenomes</taxon>
    </lineage>
</organism>
<dbReference type="AlphaFoldDB" id="A0A645IVX6"/>
<name>A0A645IVX6_9ZZZZ</name>
<evidence type="ECO:0000256" key="3">
    <source>
        <dbReference type="ARBA" id="ARBA00022692"/>
    </source>
</evidence>
<evidence type="ECO:0000313" key="6">
    <source>
        <dbReference type="EMBL" id="MPN55030.1"/>
    </source>
</evidence>
<reference evidence="6" key="1">
    <citation type="submission" date="2019-08" db="EMBL/GenBank/DDBJ databases">
        <authorList>
            <person name="Kucharzyk K."/>
            <person name="Murdoch R.W."/>
            <person name="Higgins S."/>
            <person name="Loffler F."/>
        </authorList>
    </citation>
    <scope>NUCLEOTIDE SEQUENCE</scope>
</reference>
<keyword evidence="5" id="KW-0998">Cell outer membrane</keyword>
<keyword evidence="4" id="KW-0472">Membrane</keyword>
<evidence type="ECO:0000256" key="1">
    <source>
        <dbReference type="ARBA" id="ARBA00004571"/>
    </source>
</evidence>
<comment type="subcellular location">
    <subcellularLocation>
        <location evidence="1">Cell outer membrane</location>
        <topology evidence="1">Multi-pass membrane protein</topology>
    </subcellularLocation>
</comment>
<gene>
    <name evidence="6" type="primary">btuB_87</name>
    <name evidence="6" type="ORF">SDC9_202709</name>
</gene>
<proteinExistence type="predicted"/>